<evidence type="ECO:0000256" key="8">
    <source>
        <dbReference type="SAM" id="MobiDB-lite"/>
    </source>
</evidence>
<dbReference type="AlphaFoldDB" id="A0A8C4PMM5"/>
<evidence type="ECO:0000256" key="7">
    <source>
        <dbReference type="ARBA" id="ARBA00042290"/>
    </source>
</evidence>
<comment type="similarity">
    <text evidence="2">Belongs to the HMGN family.</text>
</comment>
<dbReference type="InterPro" id="IPR000079">
    <property type="entry name" value="HMGN_fam"/>
</dbReference>
<comment type="subcellular location">
    <subcellularLocation>
        <location evidence="1">Nucleus</location>
    </subcellularLocation>
</comment>
<feature type="compositionally biased region" description="Basic and acidic residues" evidence="8">
    <location>
        <begin position="36"/>
        <end position="59"/>
    </location>
</feature>
<dbReference type="PANTHER" id="PTHR23087:SF13">
    <property type="entry name" value="NON-HISTONE CHROMOSOMAL PROTEIN HMG-17"/>
    <property type="match status" value="1"/>
</dbReference>
<keyword evidence="3" id="KW-0238">DNA-binding</keyword>
<keyword evidence="4" id="KW-0539">Nucleus</keyword>
<sequence length="101" mass="11186">MPRRAEGDDKGDEAKWKHEPQRRSARSSAKPAPPKPENKPKKAPAKKGEKVPSGGKRESWCWQGGEYPAENGDAKQTGPRELKALETSSELGAFLITVDFW</sequence>
<comment type="function">
    <text evidence="5">Binds to the inner side of the nucleosomal DNA thus altering the interaction between the DNA and the histone octamer. May be involved in the process which maintains transcribable genes in a unique chromatin conformation.</text>
</comment>
<reference evidence="9" key="1">
    <citation type="submission" date="2023-03" db="UniProtKB">
        <authorList>
            <consortium name="Ensembl"/>
        </authorList>
    </citation>
    <scope>IDENTIFICATION</scope>
</reference>
<evidence type="ECO:0000256" key="3">
    <source>
        <dbReference type="ARBA" id="ARBA00023125"/>
    </source>
</evidence>
<dbReference type="PRINTS" id="PR00925">
    <property type="entry name" value="NONHISHMG17"/>
</dbReference>
<dbReference type="GO" id="GO:0005634">
    <property type="term" value="C:nucleus"/>
    <property type="evidence" value="ECO:0007669"/>
    <property type="project" value="UniProtKB-SubCell"/>
</dbReference>
<organism evidence="9">
    <name type="scientific">Equus asinus asinus</name>
    <dbReference type="NCBI Taxonomy" id="83772"/>
    <lineage>
        <taxon>Eukaryota</taxon>
        <taxon>Metazoa</taxon>
        <taxon>Chordata</taxon>
        <taxon>Craniata</taxon>
        <taxon>Vertebrata</taxon>
        <taxon>Euteleostomi</taxon>
        <taxon>Mammalia</taxon>
        <taxon>Eutheria</taxon>
        <taxon>Laurasiatheria</taxon>
        <taxon>Perissodactyla</taxon>
        <taxon>Equidae</taxon>
        <taxon>Equus</taxon>
    </lineage>
</organism>
<feature type="region of interest" description="Disordered" evidence="8">
    <location>
        <begin position="1"/>
        <end position="79"/>
    </location>
</feature>
<evidence type="ECO:0000256" key="6">
    <source>
        <dbReference type="ARBA" id="ARBA00040304"/>
    </source>
</evidence>
<dbReference type="Ensembl" id="ENSEAST00005018514.1">
    <property type="protein sequence ID" value="ENSEASP00005017044.1"/>
    <property type="gene ID" value="ENSEASG00005011806.1"/>
</dbReference>
<evidence type="ECO:0000313" key="9">
    <source>
        <dbReference type="Ensembl" id="ENSEASP00005017044.1"/>
    </source>
</evidence>
<dbReference type="SMART" id="SM00527">
    <property type="entry name" value="HMG17"/>
    <property type="match status" value="1"/>
</dbReference>
<dbReference type="GO" id="GO:0031492">
    <property type="term" value="F:nucleosomal DNA binding"/>
    <property type="evidence" value="ECO:0007669"/>
    <property type="project" value="InterPro"/>
</dbReference>
<dbReference type="GO" id="GO:0000785">
    <property type="term" value="C:chromatin"/>
    <property type="evidence" value="ECO:0007669"/>
    <property type="project" value="InterPro"/>
</dbReference>
<dbReference type="OMA" id="AKWKHEP"/>
<dbReference type="GO" id="GO:0006325">
    <property type="term" value="P:chromatin organization"/>
    <property type="evidence" value="ECO:0007669"/>
    <property type="project" value="TreeGrafter"/>
</dbReference>
<evidence type="ECO:0000256" key="1">
    <source>
        <dbReference type="ARBA" id="ARBA00004123"/>
    </source>
</evidence>
<evidence type="ECO:0000256" key="2">
    <source>
        <dbReference type="ARBA" id="ARBA00007696"/>
    </source>
</evidence>
<feature type="compositionally biased region" description="Basic and acidic residues" evidence="8">
    <location>
        <begin position="1"/>
        <end position="22"/>
    </location>
</feature>
<dbReference type="Pfam" id="PF01101">
    <property type="entry name" value="HMG14_17"/>
    <property type="match status" value="1"/>
</dbReference>
<accession>A0A8C4PMM5</accession>
<proteinExistence type="inferred from homology"/>
<evidence type="ECO:0000256" key="4">
    <source>
        <dbReference type="ARBA" id="ARBA00023242"/>
    </source>
</evidence>
<protein>
    <recommendedName>
        <fullName evidence="6">Non-histone chromosomal protein HMG-17</fullName>
    </recommendedName>
    <alternativeName>
        <fullName evidence="7">High mobility group nucleosome-binding domain-containing protein 2</fullName>
    </alternativeName>
</protein>
<evidence type="ECO:0000256" key="5">
    <source>
        <dbReference type="ARBA" id="ARBA00037490"/>
    </source>
</evidence>
<name>A0A8C4PMM5_EQUAS</name>
<dbReference type="PANTHER" id="PTHR23087">
    <property type="entry name" value="NONHISTONE CHROMOSOMAL PROTEIN HMG"/>
    <property type="match status" value="1"/>
</dbReference>